<gene>
    <name evidence="1" type="ORF">NYO99_17140</name>
</gene>
<accession>A0ACC6CEI6</accession>
<comment type="caution">
    <text evidence="1">The sequence shown here is derived from an EMBL/GenBank/DDBJ whole genome shotgun (WGS) entry which is preliminary data.</text>
</comment>
<dbReference type="EMBL" id="JAPPUY010000004">
    <property type="protein sequence ID" value="MCY4746705.1"/>
    <property type="molecule type" value="Genomic_DNA"/>
</dbReference>
<name>A0ACC6CEI6_9BURK</name>
<dbReference type="Proteomes" id="UP001076464">
    <property type="component" value="Unassembled WGS sequence"/>
</dbReference>
<evidence type="ECO:0000313" key="1">
    <source>
        <dbReference type="EMBL" id="MCY4746705.1"/>
    </source>
</evidence>
<evidence type="ECO:0000313" key="2">
    <source>
        <dbReference type="Proteomes" id="UP001076464"/>
    </source>
</evidence>
<protein>
    <submittedName>
        <fullName evidence="1">Peptidase domain-containing ABC transporter</fullName>
    </submittedName>
</protein>
<reference evidence="1" key="1">
    <citation type="submission" date="2022-08" db="EMBL/GenBank/DDBJ databases">
        <title>Genome sequencing of Pelomonas sp. UHG3.</title>
        <authorList>
            <person name="So Y."/>
        </authorList>
    </citation>
    <scope>NUCLEOTIDE SEQUENCE</scope>
    <source>
        <strain evidence="1">UHG3</strain>
    </source>
</reference>
<proteinExistence type="predicted"/>
<organism evidence="1 2">
    <name type="scientific">Roseateles hydrophilus</name>
    <dbReference type="NCBI Taxonomy" id="2975054"/>
    <lineage>
        <taxon>Bacteria</taxon>
        <taxon>Pseudomonadati</taxon>
        <taxon>Pseudomonadota</taxon>
        <taxon>Betaproteobacteria</taxon>
        <taxon>Burkholderiales</taxon>
        <taxon>Sphaerotilaceae</taxon>
        <taxon>Roseateles</taxon>
    </lineage>
</organism>
<keyword evidence="2" id="KW-1185">Reference proteome</keyword>
<sequence length="703" mass="77256">MAYELPALEAGECGLMCIADIAAHHGRHSVLDELRKARSVGRRGLTARDLLVIAADLGLSGRAVRVELESLATLRLPCILHWDLNHFVVLKRFQRGHVVILDPAFGTRKLPLAEVSKHFTGVALELTPTAEFQSRPPERRLSLSNLTGRVTGAWTSIAQILSVAVVLEMFALAAPLFQQLTVDEVLTSSDHDLLTVLLLGFGLLLLIQTTLGLARSWMVVVLSQTLSLQWATNVFSHLVKLPIAFFERRHLGDITSRFSAVQAIQKTLTTSVIEVVLDGVMAIAALAMMLIYAPRLALVTMGALVVYGLLRWAWYAPLRTASAERLAAAAKENSHFLETLRAIAPLKLFGREDERRARWQNLIVEVQNRDVRTARIGIAFSAANGLIFGLENLLVLWLGARLVMNGAGDGTSAFTVGMLFAFITYKTQFATRVTALINCAVELKMVGLHAERLADICLEPPEKDVVPQHDLSHLAPAVELRNVSFRYGDNEPWILKDANLLIDAGESVAIVGSSGTGKTTLLKVALGLLKPTEGEVLFGGHPVRHLGWQNFRRQIGTVMQEDVLLTGSLADNISFFDERPDRAWVEACAQMAQLHHEICRMPMGYETLIGDLGSGLSGGQRQRLLFARALYKRPRVLALDEATSHLDVENERAVTAAIAHMKLTRLVIAHRPETIAGAKRVVQMRDGKVLDLARSMPIPSVSR</sequence>